<organism evidence="2 3">
    <name type="scientific">Hymenoscyphus fraxineus</name>
    <dbReference type="NCBI Taxonomy" id="746836"/>
    <lineage>
        <taxon>Eukaryota</taxon>
        <taxon>Fungi</taxon>
        <taxon>Dikarya</taxon>
        <taxon>Ascomycota</taxon>
        <taxon>Pezizomycotina</taxon>
        <taxon>Leotiomycetes</taxon>
        <taxon>Helotiales</taxon>
        <taxon>Helotiaceae</taxon>
        <taxon>Hymenoscyphus</taxon>
    </lineage>
</organism>
<evidence type="ECO:0000256" key="1">
    <source>
        <dbReference type="SAM" id="MobiDB-lite"/>
    </source>
</evidence>
<reference evidence="2" key="1">
    <citation type="submission" date="2021-07" db="EMBL/GenBank/DDBJ databases">
        <authorList>
            <person name="Durling M."/>
        </authorList>
    </citation>
    <scope>NUCLEOTIDE SEQUENCE</scope>
</reference>
<dbReference type="AlphaFoldDB" id="A0A9N9PQU3"/>
<protein>
    <submittedName>
        <fullName evidence="2">Uncharacterized protein</fullName>
    </submittedName>
</protein>
<gene>
    <name evidence="2" type="ORF">HYFRA_00012068</name>
</gene>
<proteinExistence type="predicted"/>
<keyword evidence="3" id="KW-1185">Reference proteome</keyword>
<dbReference type="OrthoDB" id="3798255at2759"/>
<feature type="region of interest" description="Disordered" evidence="1">
    <location>
        <begin position="1"/>
        <end position="94"/>
    </location>
</feature>
<accession>A0A9N9PQU3</accession>
<dbReference type="EMBL" id="CAJVRL010000069">
    <property type="protein sequence ID" value="CAG8956151.1"/>
    <property type="molecule type" value="Genomic_DNA"/>
</dbReference>
<evidence type="ECO:0000313" key="2">
    <source>
        <dbReference type="EMBL" id="CAG8956151.1"/>
    </source>
</evidence>
<name>A0A9N9PQU3_9HELO</name>
<evidence type="ECO:0000313" key="3">
    <source>
        <dbReference type="Proteomes" id="UP000696280"/>
    </source>
</evidence>
<dbReference type="Proteomes" id="UP000696280">
    <property type="component" value="Unassembled WGS sequence"/>
</dbReference>
<sequence length="94" mass="10400">MGQAQSQTNLPAGASAQRRPEAFEDPEIVAQRNKEERAKRAAAAEARFNSTTKPNSGLARKLAAQKKKSTLQQASDENRGWRAADEMRDVRSFN</sequence>
<feature type="compositionally biased region" description="Polar residues" evidence="1">
    <location>
        <begin position="1"/>
        <end position="10"/>
    </location>
</feature>
<feature type="compositionally biased region" description="Basic and acidic residues" evidence="1">
    <location>
        <begin position="76"/>
        <end position="94"/>
    </location>
</feature>
<comment type="caution">
    <text evidence="2">The sequence shown here is derived from an EMBL/GenBank/DDBJ whole genome shotgun (WGS) entry which is preliminary data.</text>
</comment>